<dbReference type="Pfam" id="PF01569">
    <property type="entry name" value="PAP2"/>
    <property type="match status" value="1"/>
</dbReference>
<dbReference type="PANTHER" id="PTHR14969">
    <property type="entry name" value="SPHINGOSINE-1-PHOSPHATE PHOSPHOHYDROLASE"/>
    <property type="match status" value="1"/>
</dbReference>
<feature type="transmembrane region" description="Helical" evidence="1">
    <location>
        <begin position="58"/>
        <end position="78"/>
    </location>
</feature>
<dbReference type="InterPro" id="IPR000326">
    <property type="entry name" value="PAP2/HPO"/>
</dbReference>
<organism evidence="3 4">
    <name type="scientific">Robertkochia marina</name>
    <dbReference type="NCBI Taxonomy" id="1227945"/>
    <lineage>
        <taxon>Bacteria</taxon>
        <taxon>Pseudomonadati</taxon>
        <taxon>Bacteroidota</taxon>
        <taxon>Flavobacteriia</taxon>
        <taxon>Flavobacteriales</taxon>
        <taxon>Flavobacteriaceae</taxon>
        <taxon>Robertkochia</taxon>
    </lineage>
</organism>
<dbReference type="AlphaFoldDB" id="A0A4S3LX62"/>
<feature type="transmembrane region" description="Helical" evidence="1">
    <location>
        <begin position="162"/>
        <end position="180"/>
    </location>
</feature>
<dbReference type="RefSeq" id="WP_136337052.1">
    <property type="nucleotide sequence ID" value="NZ_QXMP01000002.1"/>
</dbReference>
<feature type="transmembrane region" description="Helical" evidence="1">
    <location>
        <begin position="27"/>
        <end position="51"/>
    </location>
</feature>
<protein>
    <submittedName>
        <fullName evidence="3">Phosphatase PAP2 family protein</fullName>
    </submittedName>
</protein>
<gene>
    <name evidence="3" type="ORF">E7Z59_14370</name>
</gene>
<dbReference type="PANTHER" id="PTHR14969:SF13">
    <property type="entry name" value="AT30094P"/>
    <property type="match status" value="1"/>
</dbReference>
<evidence type="ECO:0000259" key="2">
    <source>
        <dbReference type="SMART" id="SM00014"/>
    </source>
</evidence>
<sequence length="190" mass="21600">MLDQLISWDKEMFTLLNGLGQPAWDPFWMFITNKFGSIPLYLAMLGMAIYFLGRKKTLVLLVVIALMIAATDQLANVFKYGFERLRPCYDPDLEGLVRLVKDNCGGQFGYFSAHAANSFAVAAFFAIGFKRYLRILPLFLFLWAAMVAYSRIYIGVHFPLDVITGMAVGLLNGTLFYLLYRWAVKTFNLS</sequence>
<accession>A0A4S3LX62</accession>
<dbReference type="InterPro" id="IPR036938">
    <property type="entry name" value="PAP2/HPO_sf"/>
</dbReference>
<evidence type="ECO:0000313" key="4">
    <source>
        <dbReference type="Proteomes" id="UP000305939"/>
    </source>
</evidence>
<dbReference type="Proteomes" id="UP000305939">
    <property type="component" value="Unassembled WGS sequence"/>
</dbReference>
<evidence type="ECO:0000313" key="3">
    <source>
        <dbReference type="EMBL" id="THD65768.1"/>
    </source>
</evidence>
<name>A0A4S3LX62_9FLAO</name>
<dbReference type="OrthoDB" id="9789113at2"/>
<keyword evidence="1" id="KW-0472">Membrane</keyword>
<keyword evidence="1" id="KW-1133">Transmembrane helix</keyword>
<dbReference type="SMART" id="SM00014">
    <property type="entry name" value="acidPPc"/>
    <property type="match status" value="1"/>
</dbReference>
<evidence type="ECO:0000256" key="1">
    <source>
        <dbReference type="SAM" id="Phobius"/>
    </source>
</evidence>
<feature type="transmembrane region" description="Helical" evidence="1">
    <location>
        <begin position="108"/>
        <end position="129"/>
    </location>
</feature>
<comment type="caution">
    <text evidence="3">The sequence shown here is derived from an EMBL/GenBank/DDBJ whole genome shotgun (WGS) entry which is preliminary data.</text>
</comment>
<reference evidence="3 4" key="1">
    <citation type="submission" date="2019-04" db="EMBL/GenBank/DDBJ databases">
        <title>Draft genome sequence of Robertkochia marina CC-AMO-30D.</title>
        <authorList>
            <person name="Hameed A."/>
            <person name="Lin S.-Y."/>
            <person name="Shahina M."/>
            <person name="Lai W.-A."/>
            <person name="Young C.-C."/>
        </authorList>
    </citation>
    <scope>NUCLEOTIDE SEQUENCE [LARGE SCALE GENOMIC DNA]</scope>
    <source>
        <strain evidence="3 4">CC-AMO-30D</strain>
    </source>
</reference>
<dbReference type="SUPFAM" id="SSF48317">
    <property type="entry name" value="Acid phosphatase/Vanadium-dependent haloperoxidase"/>
    <property type="match status" value="1"/>
</dbReference>
<proteinExistence type="predicted"/>
<dbReference type="Gene3D" id="1.20.144.10">
    <property type="entry name" value="Phosphatidic acid phosphatase type 2/haloperoxidase"/>
    <property type="match status" value="2"/>
</dbReference>
<keyword evidence="1" id="KW-0812">Transmembrane</keyword>
<dbReference type="GO" id="GO:0042392">
    <property type="term" value="F:sphingosine-1-phosphate phosphatase activity"/>
    <property type="evidence" value="ECO:0007669"/>
    <property type="project" value="TreeGrafter"/>
</dbReference>
<dbReference type="EMBL" id="SSMC01000004">
    <property type="protein sequence ID" value="THD65768.1"/>
    <property type="molecule type" value="Genomic_DNA"/>
</dbReference>
<dbReference type="CDD" id="cd03395">
    <property type="entry name" value="PAP2_like_4"/>
    <property type="match status" value="1"/>
</dbReference>
<feature type="transmembrane region" description="Helical" evidence="1">
    <location>
        <begin position="136"/>
        <end position="156"/>
    </location>
</feature>
<keyword evidence="4" id="KW-1185">Reference proteome</keyword>
<feature type="domain" description="Phosphatidic acid phosphatase type 2/haloperoxidase" evidence="2">
    <location>
        <begin position="60"/>
        <end position="177"/>
    </location>
</feature>